<dbReference type="InterPro" id="IPR003960">
    <property type="entry name" value="ATPase_AAA_CS"/>
</dbReference>
<feature type="domain" description="AAA+ ATPase" evidence="3">
    <location>
        <begin position="268"/>
        <end position="411"/>
    </location>
</feature>
<comment type="similarity">
    <text evidence="1">Belongs to the AAA ATPase family.</text>
</comment>
<name>A0ABQ4TAA7_METOR</name>
<keyword evidence="4" id="KW-0645">Protease</keyword>
<keyword evidence="4" id="KW-0378">Hydrolase</keyword>
<keyword evidence="1" id="KW-0547">Nucleotide-binding</keyword>
<keyword evidence="4" id="KW-0482">Metalloprotease</keyword>
<reference evidence="4" key="2">
    <citation type="submission" date="2021-08" db="EMBL/GenBank/DDBJ databases">
        <authorList>
            <person name="Tani A."/>
            <person name="Ola A."/>
            <person name="Ogura Y."/>
            <person name="Katsura K."/>
            <person name="Hayashi T."/>
        </authorList>
    </citation>
    <scope>NUCLEOTIDE SEQUENCE</scope>
    <source>
        <strain evidence="4">NBRC 15689</strain>
    </source>
</reference>
<evidence type="ECO:0000256" key="2">
    <source>
        <dbReference type="SAM" id="MobiDB-lite"/>
    </source>
</evidence>
<keyword evidence="1" id="KW-0067">ATP-binding</keyword>
<dbReference type="PANTHER" id="PTHR23076:SF97">
    <property type="entry name" value="ATP-DEPENDENT ZINC METALLOPROTEASE YME1L1"/>
    <property type="match status" value="1"/>
</dbReference>
<reference evidence="4" key="1">
    <citation type="journal article" date="2021" name="Front. Microbiol.">
        <title>Comprehensive Comparative Genomics and Phenotyping of Methylobacterium Species.</title>
        <authorList>
            <person name="Alessa O."/>
            <person name="Ogura Y."/>
            <person name="Fujitani Y."/>
            <person name="Takami H."/>
            <person name="Hayashi T."/>
            <person name="Sahin N."/>
            <person name="Tani A."/>
        </authorList>
    </citation>
    <scope>NUCLEOTIDE SEQUENCE</scope>
    <source>
        <strain evidence="4">NBRC 15689</strain>
    </source>
</reference>
<evidence type="ECO:0000259" key="3">
    <source>
        <dbReference type="SMART" id="SM00382"/>
    </source>
</evidence>
<dbReference type="InterPro" id="IPR003959">
    <property type="entry name" value="ATPase_AAA_core"/>
</dbReference>
<dbReference type="SUPFAM" id="SSF52540">
    <property type="entry name" value="P-loop containing nucleoside triphosphate hydrolases"/>
    <property type="match status" value="1"/>
</dbReference>
<dbReference type="EMBL" id="BPQV01000006">
    <property type="protein sequence ID" value="GJE27529.1"/>
    <property type="molecule type" value="Genomic_DNA"/>
</dbReference>
<dbReference type="CDD" id="cd19481">
    <property type="entry name" value="RecA-like_protease"/>
    <property type="match status" value="1"/>
</dbReference>
<gene>
    <name evidence="4" type="primary">ftsH_1</name>
    <name evidence="4" type="ORF">LKMONMHP_2389</name>
</gene>
<dbReference type="RefSeq" id="WP_238311381.1">
    <property type="nucleotide sequence ID" value="NZ_BPQV01000006.1"/>
</dbReference>
<dbReference type="Gene3D" id="1.20.58.760">
    <property type="entry name" value="Peptidase M41"/>
    <property type="match status" value="1"/>
</dbReference>
<keyword evidence="5" id="KW-1185">Reference proteome</keyword>
<dbReference type="Gene3D" id="1.10.8.60">
    <property type="match status" value="1"/>
</dbReference>
<accession>A0ABQ4TAA7</accession>
<proteinExistence type="inferred from homology"/>
<dbReference type="PANTHER" id="PTHR23076">
    <property type="entry name" value="METALLOPROTEASE M41 FTSH"/>
    <property type="match status" value="1"/>
</dbReference>
<dbReference type="InterPro" id="IPR027417">
    <property type="entry name" value="P-loop_NTPase"/>
</dbReference>
<organism evidence="4 5">
    <name type="scientific">Methylobacterium organophilum</name>
    <dbReference type="NCBI Taxonomy" id="410"/>
    <lineage>
        <taxon>Bacteria</taxon>
        <taxon>Pseudomonadati</taxon>
        <taxon>Pseudomonadota</taxon>
        <taxon>Alphaproteobacteria</taxon>
        <taxon>Hyphomicrobiales</taxon>
        <taxon>Methylobacteriaceae</taxon>
        <taxon>Methylobacterium</taxon>
    </lineage>
</organism>
<evidence type="ECO:0000313" key="4">
    <source>
        <dbReference type="EMBL" id="GJE27529.1"/>
    </source>
</evidence>
<dbReference type="PROSITE" id="PS00674">
    <property type="entry name" value="AAA"/>
    <property type="match status" value="1"/>
</dbReference>
<evidence type="ECO:0000256" key="1">
    <source>
        <dbReference type="RuleBase" id="RU003651"/>
    </source>
</evidence>
<sequence length="675" mass="72036">MTTDTPKQRLVGRRRPPPDIDPLDPLDPLDGQTYAATDDSLLAACIGGLRPARHTLPRAALAEALGAAGLRRLREGGGFALVVEVPSPDWATHIEAALRELSEWAFIWTRTGASKSQDKTTEGNDRVGRLLSEGARVAGVSQAPTRYLPATLVAAADLYVRLGPPSNRVLAAAIREATGKRPRRLPPGLAGALDFDTLASCIRVGSTPRAVVARIRAAEAALDRTDALGTDVPALEQLHGFGEAMAHAQALVRAVDAWRQNTLKWEDVPRALMLHSEPGLGKTTLVRAIAKAARLPLVTTSVAGWFQGSDGYLGGALRAAEQSFQRAFAKGPAILFIDETESIPSRVTLDNRARDFWPPIIEYMLTALETNSSPYASKLIVIGATNHLGALDPALIRPGRLHPVVRIERPTAAELVGIFREKLGPDLAEHDLTGVAHLAAGATGADVAAWVKGARSRARAEGRRMILPDLVLEIAPPDDRTPEEVRVCACHEAAHAVAVQVLGAGEVRSVTIAMGRDSAGRTRAALHPRTILTRAQSEALTIVALAGRAMDALGGVPNSGAGGPHGSDLSRATAQVAVLHGAQGLGETLIHRGGSTEEIARALREDAAFRRTVEQDLQRLYAKAQAFVREHRTLIEAVADRLVEQRVLSGEEVSRLIQIHQRRGLPAIRGGHDAR</sequence>
<dbReference type="InterPro" id="IPR003593">
    <property type="entry name" value="AAA+_ATPase"/>
</dbReference>
<evidence type="ECO:0000313" key="5">
    <source>
        <dbReference type="Proteomes" id="UP001055156"/>
    </source>
</evidence>
<dbReference type="SMART" id="SM00382">
    <property type="entry name" value="AAA"/>
    <property type="match status" value="1"/>
</dbReference>
<dbReference type="SUPFAM" id="SSF140990">
    <property type="entry name" value="FtsH protease domain-like"/>
    <property type="match status" value="1"/>
</dbReference>
<dbReference type="InterPro" id="IPR037219">
    <property type="entry name" value="Peptidase_M41-like"/>
</dbReference>
<protein>
    <submittedName>
        <fullName evidence="4">ATP-dependent zinc metalloprotease FtsH</fullName>
    </submittedName>
</protein>
<feature type="region of interest" description="Disordered" evidence="2">
    <location>
        <begin position="1"/>
        <end position="32"/>
    </location>
</feature>
<comment type="caution">
    <text evidence="4">The sequence shown here is derived from an EMBL/GenBank/DDBJ whole genome shotgun (WGS) entry which is preliminary data.</text>
</comment>
<dbReference type="Proteomes" id="UP001055156">
    <property type="component" value="Unassembled WGS sequence"/>
</dbReference>
<dbReference type="GO" id="GO:0008237">
    <property type="term" value="F:metallopeptidase activity"/>
    <property type="evidence" value="ECO:0007669"/>
    <property type="project" value="UniProtKB-KW"/>
</dbReference>
<dbReference type="Gene3D" id="3.40.50.300">
    <property type="entry name" value="P-loop containing nucleotide triphosphate hydrolases"/>
    <property type="match status" value="1"/>
</dbReference>
<dbReference type="Pfam" id="PF00004">
    <property type="entry name" value="AAA"/>
    <property type="match status" value="1"/>
</dbReference>